<evidence type="ECO:0000313" key="1">
    <source>
        <dbReference type="EMBL" id="CAB4562743.1"/>
    </source>
</evidence>
<name>A0A6J6DKY4_9ZZZZ</name>
<dbReference type="AlphaFoldDB" id="A0A6J6DKY4"/>
<evidence type="ECO:0000313" key="2">
    <source>
        <dbReference type="EMBL" id="CAB4633616.1"/>
    </source>
</evidence>
<dbReference type="EMBL" id="CAEZVU010000052">
    <property type="protein sequence ID" value="CAB4633616.1"/>
    <property type="molecule type" value="Genomic_DNA"/>
</dbReference>
<organism evidence="1">
    <name type="scientific">freshwater metagenome</name>
    <dbReference type="NCBI Taxonomy" id="449393"/>
    <lineage>
        <taxon>unclassified sequences</taxon>
        <taxon>metagenomes</taxon>
        <taxon>ecological metagenomes</taxon>
    </lineage>
</organism>
<protein>
    <submittedName>
        <fullName evidence="1">Unannotated protein</fullName>
    </submittedName>
</protein>
<reference evidence="1" key="1">
    <citation type="submission" date="2020-05" db="EMBL/GenBank/DDBJ databases">
        <authorList>
            <person name="Chiriac C."/>
            <person name="Salcher M."/>
            <person name="Ghai R."/>
            <person name="Kavagutti S V."/>
        </authorList>
    </citation>
    <scope>NUCLEOTIDE SEQUENCE</scope>
</reference>
<sequence>MRVVLATTGMEDVASETCWEVTTGSEAMGATGAEASEGL</sequence>
<accession>A0A6J6DKY4</accession>
<proteinExistence type="predicted"/>
<dbReference type="EMBL" id="CAEZTH010000053">
    <property type="protein sequence ID" value="CAB4562743.1"/>
    <property type="molecule type" value="Genomic_DNA"/>
</dbReference>
<gene>
    <name evidence="1" type="ORF">UFOPK1639_00556</name>
    <name evidence="2" type="ORF">UFOPK2132_00389</name>
</gene>